<organism evidence="6 7">
    <name type="scientific">Shimia thalassica</name>
    <dbReference type="NCBI Taxonomy" id="1715693"/>
    <lineage>
        <taxon>Bacteria</taxon>
        <taxon>Pseudomonadati</taxon>
        <taxon>Pseudomonadota</taxon>
        <taxon>Alphaproteobacteria</taxon>
        <taxon>Rhodobacterales</taxon>
        <taxon>Roseobacteraceae</taxon>
    </lineage>
</organism>
<evidence type="ECO:0000313" key="6">
    <source>
        <dbReference type="EMBL" id="CUJ90501.1"/>
    </source>
</evidence>
<dbReference type="Pfam" id="PF00765">
    <property type="entry name" value="Autoind_synth"/>
    <property type="match status" value="1"/>
</dbReference>
<dbReference type="STRING" id="1715693.PH7735_01257"/>
<evidence type="ECO:0000313" key="7">
    <source>
        <dbReference type="Proteomes" id="UP000051870"/>
    </source>
</evidence>
<accession>A0A0P1I590</accession>
<dbReference type="GO" id="GO:0016746">
    <property type="term" value="F:acyltransferase activity"/>
    <property type="evidence" value="ECO:0007669"/>
    <property type="project" value="UniProtKB-KW"/>
</dbReference>
<evidence type="ECO:0000256" key="5">
    <source>
        <dbReference type="PROSITE-ProRule" id="PRU00533"/>
    </source>
</evidence>
<dbReference type="GO" id="GO:0007165">
    <property type="term" value="P:signal transduction"/>
    <property type="evidence" value="ECO:0007669"/>
    <property type="project" value="TreeGrafter"/>
</dbReference>
<dbReference type="GeneID" id="83880319"/>
<dbReference type="RefSeq" id="WP_058310402.1">
    <property type="nucleotide sequence ID" value="NZ_CANLZE010000001.1"/>
</dbReference>
<comment type="similarity">
    <text evidence="5">Belongs to the autoinducer synthase family.</text>
</comment>
<reference evidence="7" key="1">
    <citation type="submission" date="2015-09" db="EMBL/GenBank/DDBJ databases">
        <authorList>
            <person name="Rodrigo-Torres Lidia"/>
            <person name="Arahal R.David."/>
        </authorList>
    </citation>
    <scope>NUCLEOTIDE SEQUENCE [LARGE SCALE GENOMIC DNA]</scope>
    <source>
        <strain evidence="7">CECT 7735</strain>
    </source>
</reference>
<protein>
    <submittedName>
        <fullName evidence="6">Isovaleryl-homoserine lactone synthase</fullName>
        <ecNumber evidence="6">2.3.1.-</ecNumber>
    </submittedName>
</protein>
<gene>
    <name evidence="6" type="primary">bjaI</name>
    <name evidence="6" type="ORF">PH7735_01257</name>
</gene>
<dbReference type="PANTHER" id="PTHR39322">
    <property type="entry name" value="ACYL-HOMOSERINE-LACTONE SYNTHASE"/>
    <property type="match status" value="1"/>
</dbReference>
<evidence type="ECO:0000256" key="1">
    <source>
        <dbReference type="ARBA" id="ARBA00022654"/>
    </source>
</evidence>
<evidence type="ECO:0000256" key="2">
    <source>
        <dbReference type="ARBA" id="ARBA00022679"/>
    </source>
</evidence>
<keyword evidence="7" id="KW-1185">Reference proteome</keyword>
<evidence type="ECO:0000256" key="4">
    <source>
        <dbReference type="ARBA" id="ARBA00022929"/>
    </source>
</evidence>
<keyword evidence="1 5" id="KW-0673">Quorum sensing</keyword>
<dbReference type="EC" id="2.3.1.-" evidence="6"/>
<name>A0A0P1I590_9RHOB</name>
<dbReference type="InterPro" id="IPR001690">
    <property type="entry name" value="Autoind_synthase"/>
</dbReference>
<dbReference type="Proteomes" id="UP000051870">
    <property type="component" value="Unassembled WGS sequence"/>
</dbReference>
<keyword evidence="2 6" id="KW-0808">Transferase</keyword>
<dbReference type="InterPro" id="IPR016181">
    <property type="entry name" value="Acyl_CoA_acyltransferase"/>
</dbReference>
<keyword evidence="4 5" id="KW-0071">Autoinducer synthesis</keyword>
<dbReference type="Gene3D" id="3.40.630.30">
    <property type="match status" value="1"/>
</dbReference>
<dbReference type="AlphaFoldDB" id="A0A0P1I590"/>
<keyword evidence="6" id="KW-0012">Acyltransferase</keyword>
<sequence length="195" mass="22332">MHATTLSFGNMHIHGDLLVKLLKARRQTFIVERKWDLPEAEGMEYDQYDTPASRWIAIHEDGEVLAGIRLTPTTARCGMYSYMIRDAQKGMLEDIPDNLLNFEAPVDQKIWESSRVFVSRDIPADKRFQVQVQLMQELIKAARDQGAEQLLGMVPSLWPRWIRRLGLRAEPAGPVMEIEGMKVQVAMMDLNDAVH</sequence>
<dbReference type="PANTHER" id="PTHR39322:SF1">
    <property type="entry name" value="ISOVALERYL-HOMOSERINE LACTONE SYNTHASE"/>
    <property type="match status" value="1"/>
</dbReference>
<evidence type="ECO:0000256" key="3">
    <source>
        <dbReference type="ARBA" id="ARBA00022691"/>
    </source>
</evidence>
<keyword evidence="3" id="KW-0949">S-adenosyl-L-methionine</keyword>
<dbReference type="PROSITE" id="PS51187">
    <property type="entry name" value="AUTOINDUCER_SYNTH_2"/>
    <property type="match status" value="1"/>
</dbReference>
<dbReference type="EMBL" id="CYTW01000001">
    <property type="protein sequence ID" value="CUJ90501.1"/>
    <property type="molecule type" value="Genomic_DNA"/>
</dbReference>
<proteinExistence type="inferred from homology"/>
<dbReference type="SUPFAM" id="SSF55729">
    <property type="entry name" value="Acyl-CoA N-acyltransferases (Nat)"/>
    <property type="match status" value="1"/>
</dbReference>
<dbReference type="GO" id="GO:0009372">
    <property type="term" value="P:quorum sensing"/>
    <property type="evidence" value="ECO:0007669"/>
    <property type="project" value="UniProtKB-UniRule"/>
</dbReference>